<dbReference type="GO" id="GO:0005524">
    <property type="term" value="F:ATP binding"/>
    <property type="evidence" value="ECO:0007669"/>
    <property type="project" value="UniProtKB-KW"/>
</dbReference>
<dbReference type="PIRSF" id="PIRSF036458">
    <property type="entry name" value="Butyrate_kin"/>
    <property type="match status" value="1"/>
</dbReference>
<comment type="catalytic activity">
    <reaction evidence="8 9">
        <text>butanoate + ATP = butanoyl phosphate + ADP</text>
        <dbReference type="Rhea" id="RHEA:13585"/>
        <dbReference type="ChEBI" id="CHEBI:17968"/>
        <dbReference type="ChEBI" id="CHEBI:30616"/>
        <dbReference type="ChEBI" id="CHEBI:58079"/>
        <dbReference type="ChEBI" id="CHEBI:456216"/>
        <dbReference type="EC" id="2.7.2.7"/>
    </reaction>
</comment>
<dbReference type="GO" id="GO:0047761">
    <property type="term" value="F:butyrate kinase activity"/>
    <property type="evidence" value="ECO:0007669"/>
    <property type="project" value="UniProtKB-UniRule"/>
</dbReference>
<dbReference type="PANTHER" id="PTHR21060:SF3">
    <property type="entry name" value="BUTYRATE KINASE 2-RELATED"/>
    <property type="match status" value="1"/>
</dbReference>
<keyword evidence="6 9" id="KW-0418">Kinase</keyword>
<evidence type="ECO:0000256" key="10">
    <source>
        <dbReference type="RuleBase" id="RU003835"/>
    </source>
</evidence>
<evidence type="ECO:0000256" key="3">
    <source>
        <dbReference type="ARBA" id="ARBA00022490"/>
    </source>
</evidence>
<dbReference type="InterPro" id="IPR000890">
    <property type="entry name" value="Aliphatic_acid_kin_short-chain"/>
</dbReference>
<reference evidence="11 12" key="1">
    <citation type="journal article" date="2015" name="Int. J. Syst. Evol. Microbiol.">
        <title>Mariniphaga sediminis sp. nov., isolated from coastal sediment.</title>
        <authorList>
            <person name="Wang F.Q."/>
            <person name="Shen Q.Y."/>
            <person name="Chen G.J."/>
            <person name="Du Z.J."/>
        </authorList>
    </citation>
    <scope>NUCLEOTIDE SEQUENCE [LARGE SCALE GENOMIC DNA]</scope>
    <source>
        <strain evidence="11 12">SY21</strain>
    </source>
</reference>
<comment type="subcellular location">
    <subcellularLocation>
        <location evidence="1 9">Cytoplasm</location>
    </subcellularLocation>
</comment>
<dbReference type="Gene3D" id="3.30.420.40">
    <property type="match status" value="2"/>
</dbReference>
<evidence type="ECO:0000256" key="8">
    <source>
        <dbReference type="ARBA" id="ARBA00048596"/>
    </source>
</evidence>
<organism evidence="11 12">
    <name type="scientific">Mariniphaga sediminis</name>
    <dbReference type="NCBI Taxonomy" id="1628158"/>
    <lineage>
        <taxon>Bacteria</taxon>
        <taxon>Pseudomonadati</taxon>
        <taxon>Bacteroidota</taxon>
        <taxon>Bacteroidia</taxon>
        <taxon>Marinilabiliales</taxon>
        <taxon>Prolixibacteraceae</taxon>
        <taxon>Mariniphaga</taxon>
    </lineage>
</organism>
<accession>A0A399CZ77</accession>
<dbReference type="AlphaFoldDB" id="A0A399CZ77"/>
<dbReference type="PROSITE" id="PS01075">
    <property type="entry name" value="ACETATE_KINASE_1"/>
    <property type="match status" value="1"/>
</dbReference>
<comment type="caution">
    <text evidence="11">The sequence shown here is derived from an EMBL/GenBank/DDBJ whole genome shotgun (WGS) entry which is preliminary data.</text>
</comment>
<dbReference type="Proteomes" id="UP000266441">
    <property type="component" value="Unassembled WGS sequence"/>
</dbReference>
<evidence type="ECO:0000256" key="5">
    <source>
        <dbReference type="ARBA" id="ARBA00022741"/>
    </source>
</evidence>
<dbReference type="GO" id="GO:0008776">
    <property type="term" value="F:acetate kinase activity"/>
    <property type="evidence" value="ECO:0007669"/>
    <property type="project" value="TreeGrafter"/>
</dbReference>
<keyword evidence="3 9" id="KW-0963">Cytoplasm</keyword>
<keyword evidence="7 9" id="KW-0067">ATP-binding</keyword>
<gene>
    <name evidence="9 11" type="primary">buk</name>
    <name evidence="11" type="ORF">D1164_19810</name>
</gene>
<dbReference type="HAMAP" id="MF_00542">
    <property type="entry name" value="Butyrate_kinase"/>
    <property type="match status" value="1"/>
</dbReference>
<dbReference type="InterPro" id="IPR023865">
    <property type="entry name" value="Aliphatic_acid_kinase_CS"/>
</dbReference>
<dbReference type="EMBL" id="QWET01000021">
    <property type="protein sequence ID" value="RIH63380.1"/>
    <property type="molecule type" value="Genomic_DNA"/>
</dbReference>
<dbReference type="SUPFAM" id="SSF53067">
    <property type="entry name" value="Actin-like ATPase domain"/>
    <property type="match status" value="2"/>
</dbReference>
<dbReference type="PROSITE" id="PS01076">
    <property type="entry name" value="ACETATE_KINASE_2"/>
    <property type="match status" value="1"/>
</dbReference>
<evidence type="ECO:0000256" key="9">
    <source>
        <dbReference type="HAMAP-Rule" id="MF_00542"/>
    </source>
</evidence>
<comment type="similarity">
    <text evidence="2 9 10">Belongs to the acetokinase family.</text>
</comment>
<dbReference type="GO" id="GO:0006083">
    <property type="term" value="P:acetate metabolic process"/>
    <property type="evidence" value="ECO:0007669"/>
    <property type="project" value="TreeGrafter"/>
</dbReference>
<protein>
    <recommendedName>
        <fullName evidence="9">Probable butyrate kinase</fullName>
        <shortName evidence="9">BK</shortName>
        <ecNumber evidence="9">2.7.2.7</ecNumber>
    </recommendedName>
    <alternativeName>
        <fullName evidence="9">Branched-chain carboxylic acid kinase</fullName>
    </alternativeName>
</protein>
<keyword evidence="4 9" id="KW-0808">Transferase</keyword>
<dbReference type="NCBIfam" id="TIGR02707">
    <property type="entry name" value="butyr_kinase"/>
    <property type="match status" value="1"/>
</dbReference>
<keyword evidence="12" id="KW-1185">Reference proteome</keyword>
<sequence>MHRILAINPGSTSTKFAVYFDEKCVLNKTIRHSLEELMHYRNVVDQFDFRKGFIIDSLVEEGIDVDSIKIVIGRGGLTYPLESGVYSVNSKMLKDAREGVQGQHASNLGPLLADYIAQQIPYAKAYIADPVVTDELDEVARIAGHPKFERRSIFHALNQKATARLHAKKSGRKYEELNLIVAHLGGGISVGAHKKGRVVDVNNAFDGEGAFSPERSGTLPLGQLIDICFNGKYSEAKVRRMVVGEGGYVGYLGTNDAKAVAEMAASGNEKARLIREALFYQVSKMIGEMAVVLEGKADAILLTGGLAFDVQLEKYVKEKTGFLAPVFTYPGEDELEALAMNALRVANGEVEVKEYQAGP</sequence>
<evidence type="ECO:0000256" key="7">
    <source>
        <dbReference type="ARBA" id="ARBA00022840"/>
    </source>
</evidence>
<name>A0A399CZ77_9BACT</name>
<evidence type="ECO:0000313" key="11">
    <source>
        <dbReference type="EMBL" id="RIH63380.1"/>
    </source>
</evidence>
<dbReference type="CDD" id="cd24011">
    <property type="entry name" value="ASKHA_NBD_BK"/>
    <property type="match status" value="1"/>
</dbReference>
<dbReference type="RefSeq" id="WP_119351646.1">
    <property type="nucleotide sequence ID" value="NZ_QWET01000021.1"/>
</dbReference>
<evidence type="ECO:0000256" key="2">
    <source>
        <dbReference type="ARBA" id="ARBA00008748"/>
    </source>
</evidence>
<dbReference type="OrthoDB" id="9771859at2"/>
<dbReference type="NCBIfam" id="NF002834">
    <property type="entry name" value="PRK03011.1-5"/>
    <property type="match status" value="1"/>
</dbReference>
<proteinExistence type="inferred from homology"/>
<evidence type="ECO:0000256" key="1">
    <source>
        <dbReference type="ARBA" id="ARBA00004496"/>
    </source>
</evidence>
<dbReference type="InterPro" id="IPR043129">
    <property type="entry name" value="ATPase_NBD"/>
</dbReference>
<evidence type="ECO:0000256" key="6">
    <source>
        <dbReference type="ARBA" id="ARBA00022777"/>
    </source>
</evidence>
<keyword evidence="5 9" id="KW-0547">Nucleotide-binding</keyword>
<dbReference type="PANTHER" id="PTHR21060">
    <property type="entry name" value="ACETATE KINASE"/>
    <property type="match status" value="1"/>
</dbReference>
<dbReference type="GO" id="GO:0005737">
    <property type="term" value="C:cytoplasm"/>
    <property type="evidence" value="ECO:0007669"/>
    <property type="project" value="UniProtKB-SubCell"/>
</dbReference>
<dbReference type="EC" id="2.7.2.7" evidence="9"/>
<dbReference type="Pfam" id="PF00871">
    <property type="entry name" value="Acetate_kinase"/>
    <property type="match status" value="1"/>
</dbReference>
<evidence type="ECO:0000313" key="12">
    <source>
        <dbReference type="Proteomes" id="UP000266441"/>
    </source>
</evidence>
<dbReference type="InterPro" id="IPR011245">
    <property type="entry name" value="Butyrate_kin"/>
</dbReference>
<dbReference type="PRINTS" id="PR00471">
    <property type="entry name" value="ACETATEKNASE"/>
</dbReference>
<evidence type="ECO:0000256" key="4">
    <source>
        <dbReference type="ARBA" id="ARBA00022679"/>
    </source>
</evidence>